<dbReference type="InterPro" id="IPR011545">
    <property type="entry name" value="DEAD/DEAH_box_helicase_dom"/>
</dbReference>
<feature type="short sequence motif" description="Q motif" evidence="5">
    <location>
        <begin position="43"/>
        <end position="71"/>
    </location>
</feature>
<dbReference type="PANTHER" id="PTHR24031">
    <property type="entry name" value="RNA HELICASE"/>
    <property type="match status" value="1"/>
</dbReference>
<dbReference type="PROSITE" id="PS51195">
    <property type="entry name" value="Q_MOTIF"/>
    <property type="match status" value="1"/>
</dbReference>
<feature type="compositionally biased region" description="Acidic residues" evidence="7">
    <location>
        <begin position="1"/>
        <end position="10"/>
    </location>
</feature>
<evidence type="ECO:0000259" key="9">
    <source>
        <dbReference type="PROSITE" id="PS51195"/>
    </source>
</evidence>
<evidence type="ECO:0000313" key="11">
    <source>
        <dbReference type="Proteomes" id="UP001439008"/>
    </source>
</evidence>
<dbReference type="Pfam" id="PF00270">
    <property type="entry name" value="DEAD"/>
    <property type="match status" value="1"/>
</dbReference>
<dbReference type="Gene3D" id="3.40.50.300">
    <property type="entry name" value="P-loop containing nucleotide triphosphate hydrolases"/>
    <property type="match status" value="1"/>
</dbReference>
<evidence type="ECO:0000256" key="1">
    <source>
        <dbReference type="ARBA" id="ARBA00022741"/>
    </source>
</evidence>
<name>A0ABV2AR56_9EUKA</name>
<keyword evidence="2 6" id="KW-0378">Hydrolase</keyword>
<keyword evidence="11" id="KW-1185">Reference proteome</keyword>
<keyword evidence="1 6" id="KW-0547">Nucleotide-binding</keyword>
<feature type="domain" description="Helicase ATP-binding" evidence="8">
    <location>
        <begin position="74"/>
        <end position="202"/>
    </location>
</feature>
<evidence type="ECO:0000256" key="4">
    <source>
        <dbReference type="ARBA" id="ARBA00022840"/>
    </source>
</evidence>
<accession>A0ABV2AR56</accession>
<evidence type="ECO:0000256" key="6">
    <source>
        <dbReference type="RuleBase" id="RU365068"/>
    </source>
</evidence>
<dbReference type="Proteomes" id="UP001439008">
    <property type="component" value="Unassembled WGS sequence"/>
</dbReference>
<evidence type="ECO:0000256" key="3">
    <source>
        <dbReference type="ARBA" id="ARBA00022806"/>
    </source>
</evidence>
<dbReference type="InterPro" id="IPR027417">
    <property type="entry name" value="P-loop_NTPase"/>
</dbReference>
<dbReference type="SMART" id="SM00487">
    <property type="entry name" value="DEXDc"/>
    <property type="match status" value="1"/>
</dbReference>
<evidence type="ECO:0000256" key="7">
    <source>
        <dbReference type="SAM" id="MobiDB-lite"/>
    </source>
</evidence>
<dbReference type="SUPFAM" id="SSF52540">
    <property type="entry name" value="P-loop containing nucleoside triphosphate hydrolases"/>
    <property type="match status" value="1"/>
</dbReference>
<dbReference type="EMBL" id="JBDODL010002249">
    <property type="protein sequence ID" value="MES1922122.1"/>
    <property type="molecule type" value="Genomic_DNA"/>
</dbReference>
<feature type="domain" description="DEAD-box RNA helicase Q" evidence="9">
    <location>
        <begin position="43"/>
        <end position="71"/>
    </location>
</feature>
<evidence type="ECO:0000256" key="2">
    <source>
        <dbReference type="ARBA" id="ARBA00022801"/>
    </source>
</evidence>
<comment type="domain">
    <text evidence="6">The Q motif is unique to and characteristic of the DEAD box family of RNA helicases and controls ATP binding and hydrolysis.</text>
</comment>
<organism evidence="10 11">
    <name type="scientific">Bonamia ostreae</name>
    <dbReference type="NCBI Taxonomy" id="126728"/>
    <lineage>
        <taxon>Eukaryota</taxon>
        <taxon>Sar</taxon>
        <taxon>Rhizaria</taxon>
        <taxon>Endomyxa</taxon>
        <taxon>Ascetosporea</taxon>
        <taxon>Haplosporida</taxon>
        <taxon>Bonamia</taxon>
    </lineage>
</organism>
<protein>
    <recommendedName>
        <fullName evidence="6">ATP-dependent RNA helicase</fullName>
        <ecNumber evidence="6">3.6.4.13</ecNumber>
    </recommendedName>
</protein>
<gene>
    <name evidence="10" type="ORF">MHBO_003636</name>
</gene>
<reference evidence="10 11" key="1">
    <citation type="journal article" date="2024" name="BMC Biol.">
        <title>Comparative genomics of Ascetosporea gives new insight into the evolutionary basis for animal parasitism in Rhizaria.</title>
        <authorList>
            <person name="Hiltunen Thoren M."/>
            <person name="Onut-Brannstrom I."/>
            <person name="Alfjorden A."/>
            <person name="Peckova H."/>
            <person name="Swords F."/>
            <person name="Hooper C."/>
            <person name="Holzer A.S."/>
            <person name="Bass D."/>
            <person name="Burki F."/>
        </authorList>
    </citation>
    <scope>NUCLEOTIDE SEQUENCE [LARGE SCALE GENOMIC DNA]</scope>
    <source>
        <strain evidence="10">20-A016</strain>
    </source>
</reference>
<proteinExistence type="inferred from homology"/>
<dbReference type="EC" id="3.6.4.13" evidence="6"/>
<evidence type="ECO:0000259" key="8">
    <source>
        <dbReference type="PROSITE" id="PS51192"/>
    </source>
</evidence>
<dbReference type="InterPro" id="IPR014001">
    <property type="entry name" value="Helicase_ATP-bd"/>
</dbReference>
<comment type="function">
    <text evidence="6">RNA helicase.</text>
</comment>
<evidence type="ECO:0000256" key="5">
    <source>
        <dbReference type="PROSITE-ProRule" id="PRU00552"/>
    </source>
</evidence>
<keyword evidence="4 6" id="KW-0067">ATP-binding</keyword>
<dbReference type="PROSITE" id="PS51192">
    <property type="entry name" value="HELICASE_ATP_BIND_1"/>
    <property type="match status" value="1"/>
</dbReference>
<comment type="caution">
    <text evidence="10">The sequence shown here is derived from an EMBL/GenBank/DDBJ whole genome shotgun (WGS) entry which is preliminary data.</text>
</comment>
<keyword evidence="6" id="KW-0694">RNA-binding</keyword>
<dbReference type="InterPro" id="IPR014014">
    <property type="entry name" value="RNA_helicase_DEAD_Q_motif"/>
</dbReference>
<feature type="region of interest" description="Disordered" evidence="7">
    <location>
        <begin position="1"/>
        <end position="20"/>
    </location>
</feature>
<keyword evidence="3 6" id="KW-0347">Helicase</keyword>
<evidence type="ECO:0000313" key="10">
    <source>
        <dbReference type="EMBL" id="MES1922122.1"/>
    </source>
</evidence>
<comment type="similarity">
    <text evidence="6">Belongs to the DEAD box helicase family.</text>
</comment>
<sequence>MSLEENEQNDTEAPLGAKLSKDDQIETNWGEISEQLGVPEIVERFEDMEINPKILRGLFTYGFEEPSSIQQRGVIAVNTGRHVIAQAQSGTGKTATFVLGTLNRIDLDLPKCQVLVLAPTRELANQIYDVYNAIGYHLKADGFEVLACVGGTSVDEDQRALRKGVHIVVGTPGRVRHLAENGDLQLKHIRSFVLDEAFPNSS</sequence>
<comment type="catalytic activity">
    <reaction evidence="6">
        <text>ATP + H2O = ADP + phosphate + H(+)</text>
        <dbReference type="Rhea" id="RHEA:13065"/>
        <dbReference type="ChEBI" id="CHEBI:15377"/>
        <dbReference type="ChEBI" id="CHEBI:15378"/>
        <dbReference type="ChEBI" id="CHEBI:30616"/>
        <dbReference type="ChEBI" id="CHEBI:43474"/>
        <dbReference type="ChEBI" id="CHEBI:456216"/>
        <dbReference type="EC" id="3.6.4.13"/>
    </reaction>
</comment>